<feature type="compositionally biased region" description="Polar residues" evidence="1">
    <location>
        <begin position="192"/>
        <end position="202"/>
    </location>
</feature>
<dbReference type="AlphaFoldDB" id="A0A067Q3P6"/>
<organism evidence="2 3">
    <name type="scientific">Jaapia argillacea MUCL 33604</name>
    <dbReference type="NCBI Taxonomy" id="933084"/>
    <lineage>
        <taxon>Eukaryota</taxon>
        <taxon>Fungi</taxon>
        <taxon>Dikarya</taxon>
        <taxon>Basidiomycota</taxon>
        <taxon>Agaricomycotina</taxon>
        <taxon>Agaricomycetes</taxon>
        <taxon>Agaricomycetidae</taxon>
        <taxon>Jaapiales</taxon>
        <taxon>Jaapiaceae</taxon>
        <taxon>Jaapia</taxon>
    </lineage>
</organism>
<dbReference type="EMBL" id="KL197720">
    <property type="protein sequence ID" value="KDQ57211.1"/>
    <property type="molecule type" value="Genomic_DNA"/>
</dbReference>
<dbReference type="InParanoid" id="A0A067Q3P6"/>
<feature type="compositionally biased region" description="Low complexity" evidence="1">
    <location>
        <begin position="207"/>
        <end position="233"/>
    </location>
</feature>
<feature type="region of interest" description="Disordered" evidence="1">
    <location>
        <begin position="75"/>
        <end position="101"/>
    </location>
</feature>
<keyword evidence="3" id="KW-1185">Reference proteome</keyword>
<sequence length="308" mass="33187">MSSPTVSLPSTVQCRSVRNLVAAFEHRNRANHPSQTHATTIQKARSSRPSGLSTVYPTLSVASLVVTSQPSPDHFCSNATSNGSSRSPITSLSRSPPTTNRVIVSPISPTPRARLRRLITPLARQTPQTVRTTPERQPKSVKALSLFPRTGESSTGSARRAVSRPSSMDGTNGRLVSRCARTESENRVRNWRVSTASAATLQPSPSPSSKPSSPTASSRYSSTCYSSSPLTTSKSPGVLQSRSQGPISPRLIKPSHFSSSPRSLLAPLTPLSDKPRYMERTVASKLRIVDQGGDRVRAPCISRPVWKP</sequence>
<accession>A0A067Q3P6</accession>
<reference evidence="3" key="1">
    <citation type="journal article" date="2014" name="Proc. Natl. Acad. Sci. U.S.A.">
        <title>Extensive sampling of basidiomycete genomes demonstrates inadequacy of the white-rot/brown-rot paradigm for wood decay fungi.</title>
        <authorList>
            <person name="Riley R."/>
            <person name="Salamov A.A."/>
            <person name="Brown D.W."/>
            <person name="Nagy L.G."/>
            <person name="Floudas D."/>
            <person name="Held B.W."/>
            <person name="Levasseur A."/>
            <person name="Lombard V."/>
            <person name="Morin E."/>
            <person name="Otillar R."/>
            <person name="Lindquist E.A."/>
            <person name="Sun H."/>
            <person name="LaButti K.M."/>
            <person name="Schmutz J."/>
            <person name="Jabbour D."/>
            <person name="Luo H."/>
            <person name="Baker S.E."/>
            <person name="Pisabarro A.G."/>
            <person name="Walton J.D."/>
            <person name="Blanchette R.A."/>
            <person name="Henrissat B."/>
            <person name="Martin F."/>
            <person name="Cullen D."/>
            <person name="Hibbett D.S."/>
            <person name="Grigoriev I.V."/>
        </authorList>
    </citation>
    <scope>NUCLEOTIDE SEQUENCE [LARGE SCALE GENOMIC DNA]</scope>
    <source>
        <strain evidence="3">MUCL 33604</strain>
    </source>
</reference>
<evidence type="ECO:0000313" key="3">
    <source>
        <dbReference type="Proteomes" id="UP000027265"/>
    </source>
</evidence>
<name>A0A067Q3P6_9AGAM</name>
<feature type="compositionally biased region" description="Polar residues" evidence="1">
    <location>
        <begin position="123"/>
        <end position="132"/>
    </location>
</feature>
<feature type="region of interest" description="Disordered" evidence="1">
    <location>
        <begin position="122"/>
        <end position="271"/>
    </location>
</feature>
<protein>
    <submittedName>
        <fullName evidence="2">Uncharacterized protein</fullName>
    </submittedName>
</protein>
<gene>
    <name evidence="2" type="ORF">JAAARDRAFT_35818</name>
</gene>
<proteinExistence type="predicted"/>
<feature type="compositionally biased region" description="Polar residues" evidence="1">
    <location>
        <begin position="234"/>
        <end position="246"/>
    </location>
</feature>
<dbReference type="Proteomes" id="UP000027265">
    <property type="component" value="Unassembled WGS sequence"/>
</dbReference>
<evidence type="ECO:0000313" key="2">
    <source>
        <dbReference type="EMBL" id="KDQ57211.1"/>
    </source>
</evidence>
<feature type="compositionally biased region" description="Low complexity" evidence="1">
    <location>
        <begin position="84"/>
        <end position="99"/>
    </location>
</feature>
<dbReference type="HOGENOM" id="CLU_903330_0_0_1"/>
<evidence type="ECO:0000256" key="1">
    <source>
        <dbReference type="SAM" id="MobiDB-lite"/>
    </source>
</evidence>